<feature type="compositionally biased region" description="Polar residues" evidence="1">
    <location>
        <begin position="1"/>
        <end position="12"/>
    </location>
</feature>
<dbReference type="EMBL" id="KZ060365">
    <property type="protein sequence ID" value="PIO12405.1"/>
    <property type="molecule type" value="Genomic_DNA"/>
</dbReference>
<feature type="region of interest" description="Disordered" evidence="1">
    <location>
        <begin position="83"/>
        <end position="130"/>
    </location>
</feature>
<keyword evidence="3" id="KW-1185">Reference proteome</keyword>
<dbReference type="Proteomes" id="UP000228934">
    <property type="component" value="Unassembled WGS sequence"/>
</dbReference>
<protein>
    <submittedName>
        <fullName evidence="2">Uncharacterized protein</fullName>
    </submittedName>
</protein>
<name>A0A2G9QA59_AQUCT</name>
<reference evidence="3" key="1">
    <citation type="journal article" date="2017" name="Nat. Commun.">
        <title>The North American bullfrog draft genome provides insight into hormonal regulation of long noncoding RNA.</title>
        <authorList>
            <person name="Hammond S.A."/>
            <person name="Warren R.L."/>
            <person name="Vandervalk B.P."/>
            <person name="Kucuk E."/>
            <person name="Khan H."/>
            <person name="Gibb E.A."/>
            <person name="Pandoh P."/>
            <person name="Kirk H."/>
            <person name="Zhao Y."/>
            <person name="Jones M."/>
            <person name="Mungall A.J."/>
            <person name="Coope R."/>
            <person name="Pleasance S."/>
            <person name="Moore R.A."/>
            <person name="Holt R.A."/>
            <person name="Round J.M."/>
            <person name="Ohora S."/>
            <person name="Walle B.V."/>
            <person name="Veldhoen N."/>
            <person name="Helbing C.C."/>
            <person name="Birol I."/>
        </authorList>
    </citation>
    <scope>NUCLEOTIDE SEQUENCE [LARGE SCALE GENOMIC DNA]</scope>
</reference>
<organism evidence="2 3">
    <name type="scientific">Aquarana catesbeiana</name>
    <name type="common">American bullfrog</name>
    <name type="synonym">Rana catesbeiana</name>
    <dbReference type="NCBI Taxonomy" id="8400"/>
    <lineage>
        <taxon>Eukaryota</taxon>
        <taxon>Metazoa</taxon>
        <taxon>Chordata</taxon>
        <taxon>Craniata</taxon>
        <taxon>Vertebrata</taxon>
        <taxon>Euteleostomi</taxon>
        <taxon>Amphibia</taxon>
        <taxon>Batrachia</taxon>
        <taxon>Anura</taxon>
        <taxon>Neobatrachia</taxon>
        <taxon>Ranoidea</taxon>
        <taxon>Ranidae</taxon>
        <taxon>Aquarana</taxon>
    </lineage>
</organism>
<feature type="region of interest" description="Disordered" evidence="1">
    <location>
        <begin position="1"/>
        <end position="36"/>
    </location>
</feature>
<gene>
    <name evidence="2" type="ORF">AB205_0152770</name>
</gene>
<evidence type="ECO:0000256" key="1">
    <source>
        <dbReference type="SAM" id="MobiDB-lite"/>
    </source>
</evidence>
<sequence length="192" mass="21589">MAETQQVRANYSNEEEESPESETSGSRRRRFKASNMSFGQMLEMVNILKRADYDGKYGPYPNPNVRKVKIMVKVVKSLHQNFGGYDDRKISSGSGEKRLGGHPSSEETRDPPPLEEGEIPQRQEEQEEEDMVELITTTGDCDVVDPGHFTSESAQILIGEIMGCNVALKNIKKNINDVNQKNKNIIDVLGRD</sequence>
<accession>A0A2G9QA59</accession>
<proteinExistence type="predicted"/>
<feature type="compositionally biased region" description="Basic and acidic residues" evidence="1">
    <location>
        <begin position="85"/>
        <end position="112"/>
    </location>
</feature>
<dbReference type="AlphaFoldDB" id="A0A2G9QA59"/>
<evidence type="ECO:0000313" key="3">
    <source>
        <dbReference type="Proteomes" id="UP000228934"/>
    </source>
</evidence>
<evidence type="ECO:0000313" key="2">
    <source>
        <dbReference type="EMBL" id="PIO12405.1"/>
    </source>
</evidence>